<gene>
    <name evidence="1" type="ORF">HNR72_002251</name>
</gene>
<protein>
    <submittedName>
        <fullName evidence="1">Uncharacterized protein</fullName>
    </submittedName>
</protein>
<sequence>MRLFDKLTGTAHPADGVAPRPAEEVRTALLGLGTPDVPYVIRIGAAEGADLVAEWRTTEPAWQQLFVRSQLTRAVRFRMRLVPGAHEVRVVEEGREVTRVGDPPRLKISGQYTRGPDRTVSRHYTIGRGESGRLEATETYRFDSAELRDPLRNAVLAAGWTWRSVVFGRL</sequence>
<keyword evidence="2" id="KW-1185">Reference proteome</keyword>
<dbReference type="Proteomes" id="UP000579531">
    <property type="component" value="Unassembled WGS sequence"/>
</dbReference>
<dbReference type="EMBL" id="JACHLX010000001">
    <property type="protein sequence ID" value="MBB5811223.1"/>
    <property type="molecule type" value="Genomic_DNA"/>
</dbReference>
<name>A0AA89Q288_STRCU</name>
<dbReference type="RefSeq" id="WP_184846554.1">
    <property type="nucleotide sequence ID" value="NZ_BAABFE010000006.1"/>
</dbReference>
<reference evidence="1 2" key="1">
    <citation type="submission" date="2020-08" db="EMBL/GenBank/DDBJ databases">
        <title>Sequencing the genomes of 1000 actinobacteria strains.</title>
        <authorList>
            <person name="Klenk H.-P."/>
        </authorList>
    </citation>
    <scope>NUCLEOTIDE SEQUENCE [LARGE SCALE GENOMIC DNA]</scope>
    <source>
        <strain evidence="1 2">DSM 40129</strain>
    </source>
</reference>
<accession>A0AA89Q288</accession>
<dbReference type="AlphaFoldDB" id="A0AA89Q288"/>
<proteinExistence type="predicted"/>
<evidence type="ECO:0000313" key="1">
    <source>
        <dbReference type="EMBL" id="MBB5811223.1"/>
    </source>
</evidence>
<organism evidence="1 2">
    <name type="scientific">Streptomyces collinus</name>
    <dbReference type="NCBI Taxonomy" id="42684"/>
    <lineage>
        <taxon>Bacteria</taxon>
        <taxon>Bacillati</taxon>
        <taxon>Actinomycetota</taxon>
        <taxon>Actinomycetes</taxon>
        <taxon>Kitasatosporales</taxon>
        <taxon>Streptomycetaceae</taxon>
        <taxon>Streptomyces</taxon>
    </lineage>
</organism>
<dbReference type="GeneID" id="93838648"/>
<comment type="caution">
    <text evidence="1">The sequence shown here is derived from an EMBL/GenBank/DDBJ whole genome shotgun (WGS) entry which is preliminary data.</text>
</comment>
<evidence type="ECO:0000313" key="2">
    <source>
        <dbReference type="Proteomes" id="UP000579531"/>
    </source>
</evidence>